<keyword evidence="2" id="KW-0472">Membrane</keyword>
<proteinExistence type="predicted"/>
<dbReference type="OrthoDB" id="2082218at2"/>
<dbReference type="AlphaFoldDB" id="A0A5S5AL92"/>
<dbReference type="Proteomes" id="UP000322294">
    <property type="component" value="Unassembled WGS sequence"/>
</dbReference>
<name>A0A5S5AL92_9FIRM</name>
<dbReference type="Gene3D" id="3.90.320.10">
    <property type="match status" value="1"/>
</dbReference>
<keyword evidence="2" id="KW-0812">Transmembrane</keyword>
<feature type="transmembrane region" description="Helical" evidence="2">
    <location>
        <begin position="6"/>
        <end position="25"/>
    </location>
</feature>
<evidence type="ECO:0000313" key="4">
    <source>
        <dbReference type="Proteomes" id="UP000322294"/>
    </source>
</evidence>
<dbReference type="SUPFAM" id="SSF52980">
    <property type="entry name" value="Restriction endonuclease-like"/>
    <property type="match status" value="1"/>
</dbReference>
<dbReference type="InterPro" id="IPR011604">
    <property type="entry name" value="PDDEXK-like_dom_sf"/>
</dbReference>
<sequence length="171" mass="19491">MGIYAVFLLITLGAILGVLGWKYFLGLRLRMRMEKARISERRAVSLLKKHGFDIVDVQKEASYAVFVNGKPHEVTVRADVIVKKGGKIYVAEIKSGKVSPSLNTSATRRQLLEYYLVYKPAGLILVDMEQKKIKTVEYSILKRDYSQVRYVFYAVVIFFIGFIVGFLTRGE</sequence>
<dbReference type="RefSeq" id="WP_148867567.1">
    <property type="nucleotide sequence ID" value="NZ_VNHO01000021.1"/>
</dbReference>
<protein>
    <recommendedName>
        <fullName evidence="5">PD-(D/E)XK endonuclease-like domain-containing protein</fullName>
    </recommendedName>
</protein>
<accession>A0A5S5AL92</accession>
<organism evidence="3 4">
    <name type="scientific">Thermosediminibacter litoriperuensis</name>
    <dbReference type="NCBI Taxonomy" id="291989"/>
    <lineage>
        <taxon>Bacteria</taxon>
        <taxon>Bacillati</taxon>
        <taxon>Bacillota</taxon>
        <taxon>Clostridia</taxon>
        <taxon>Thermosediminibacterales</taxon>
        <taxon>Thermosediminibacteraceae</taxon>
        <taxon>Thermosediminibacter</taxon>
    </lineage>
</organism>
<reference evidence="3 4" key="1">
    <citation type="submission" date="2019-07" db="EMBL/GenBank/DDBJ databases">
        <title>Genomic Encyclopedia of Type Strains, Phase I: the one thousand microbial genomes (KMG-I) project.</title>
        <authorList>
            <person name="Kyrpides N."/>
        </authorList>
    </citation>
    <scope>NUCLEOTIDE SEQUENCE [LARGE SCALE GENOMIC DNA]</scope>
    <source>
        <strain evidence="3 4">DSM 16647</strain>
    </source>
</reference>
<dbReference type="EMBL" id="VNHO01000021">
    <property type="protein sequence ID" value="TYP51645.1"/>
    <property type="molecule type" value="Genomic_DNA"/>
</dbReference>
<evidence type="ECO:0008006" key="5">
    <source>
        <dbReference type="Google" id="ProtNLM"/>
    </source>
</evidence>
<evidence type="ECO:0000256" key="1">
    <source>
        <dbReference type="ARBA" id="ARBA00022801"/>
    </source>
</evidence>
<keyword evidence="1" id="KW-0378">Hydrolase</keyword>
<comment type="caution">
    <text evidence="3">The sequence shown here is derived from an EMBL/GenBank/DDBJ whole genome shotgun (WGS) entry which is preliminary data.</text>
</comment>
<keyword evidence="2" id="KW-1133">Transmembrane helix</keyword>
<evidence type="ECO:0000256" key="2">
    <source>
        <dbReference type="SAM" id="Phobius"/>
    </source>
</evidence>
<gene>
    <name evidence="3" type="ORF">LZ11_01856</name>
</gene>
<keyword evidence="4" id="KW-1185">Reference proteome</keyword>
<feature type="transmembrane region" description="Helical" evidence="2">
    <location>
        <begin position="150"/>
        <end position="168"/>
    </location>
</feature>
<dbReference type="InterPro" id="IPR011335">
    <property type="entry name" value="Restrct_endonuc-II-like"/>
</dbReference>
<evidence type="ECO:0000313" key="3">
    <source>
        <dbReference type="EMBL" id="TYP51645.1"/>
    </source>
</evidence>
<dbReference type="GO" id="GO:0016787">
    <property type="term" value="F:hydrolase activity"/>
    <property type="evidence" value="ECO:0007669"/>
    <property type="project" value="UniProtKB-KW"/>
</dbReference>